<dbReference type="EMBL" id="JAGMWT010000007">
    <property type="protein sequence ID" value="KAH7125458.1"/>
    <property type="molecule type" value="Genomic_DNA"/>
</dbReference>
<evidence type="ECO:0000256" key="1">
    <source>
        <dbReference type="SAM" id="Phobius"/>
    </source>
</evidence>
<feature type="transmembrane region" description="Helical" evidence="1">
    <location>
        <begin position="417"/>
        <end position="437"/>
    </location>
</feature>
<proteinExistence type="predicted"/>
<keyword evidence="1" id="KW-0472">Membrane</keyword>
<accession>A0A9P9DU56</accession>
<reference evidence="2" key="1">
    <citation type="journal article" date="2021" name="Nat. Commun.">
        <title>Genetic determinants of endophytism in the Arabidopsis root mycobiome.</title>
        <authorList>
            <person name="Mesny F."/>
            <person name="Miyauchi S."/>
            <person name="Thiergart T."/>
            <person name="Pickel B."/>
            <person name="Atanasova L."/>
            <person name="Karlsson M."/>
            <person name="Huettel B."/>
            <person name="Barry K.W."/>
            <person name="Haridas S."/>
            <person name="Chen C."/>
            <person name="Bauer D."/>
            <person name="Andreopoulos W."/>
            <person name="Pangilinan J."/>
            <person name="LaButti K."/>
            <person name="Riley R."/>
            <person name="Lipzen A."/>
            <person name="Clum A."/>
            <person name="Drula E."/>
            <person name="Henrissat B."/>
            <person name="Kohler A."/>
            <person name="Grigoriev I.V."/>
            <person name="Martin F.M."/>
            <person name="Hacquard S."/>
        </authorList>
    </citation>
    <scope>NUCLEOTIDE SEQUENCE</scope>
    <source>
        <strain evidence="2">MPI-CAGE-CH-0243</strain>
    </source>
</reference>
<keyword evidence="3" id="KW-1185">Reference proteome</keyword>
<keyword evidence="1" id="KW-0812">Transmembrane</keyword>
<dbReference type="Gene3D" id="1.20.58.340">
    <property type="entry name" value="Magnesium transport protein CorA, transmembrane region"/>
    <property type="match status" value="1"/>
</dbReference>
<gene>
    <name evidence="2" type="ORF">B0J11DRAFT_605851</name>
</gene>
<protein>
    <submittedName>
        <fullName evidence="2">Uncharacterized protein</fullName>
    </submittedName>
</protein>
<name>A0A9P9DU56_9PLEO</name>
<evidence type="ECO:0000313" key="2">
    <source>
        <dbReference type="EMBL" id="KAH7125458.1"/>
    </source>
</evidence>
<evidence type="ECO:0000313" key="3">
    <source>
        <dbReference type="Proteomes" id="UP000700596"/>
    </source>
</evidence>
<dbReference type="AlphaFoldDB" id="A0A9P9DU56"/>
<feature type="transmembrane region" description="Helical" evidence="1">
    <location>
        <begin position="457"/>
        <end position="481"/>
    </location>
</feature>
<dbReference type="OrthoDB" id="2830640at2759"/>
<sequence>MHHVPLFNQRPCCLESCSPTERLIMFYICSDQLVDDVGRFAARNGHRFFESWDYGDGQDRVIRTGGLREKEIVDWVSEPPSSNVLIQSRLRILLCPKPSGHPSSGKLPFSRETYISLVKSWRIPPTFLRAVTQKLSLVTQCSVAPIPDPALLANDPSPPLSSNISSSAHCLLIRGDVDWTWDYTLLLTHDPLTHSTYILITGLTATEIDLVHKHLDSPSVSEFRSLSTHPLLLPLVLLNLATEDTSFLLKLRVKLLSLIQQRTGMDRFNTLKHAAIDGDKESERRELNLDAIMLRLTCLSDWVAAQRSFIASQRRVLEVVDRMLGDSSRIPRMRECREVETMFRESLSFIRETLLSAEGKCTYLERSIGAQVQTIYSLIGQKDNRLNIAAASASCQIASDSRRIAILTRRDSTDMRIIAAVTLLFLPGTFIATVFSTGLFDWKGEDGKESKLVSGYLWVYFMLTGVLTAVILLAWGVFSWVQNRAMVKRFGGDLETGDWMREEVDGKEKRERRETDMTLVEEGRRARVWREFEKWKIEAGGKVRGWRGKKAEESKNV</sequence>
<keyword evidence="1" id="KW-1133">Transmembrane helix</keyword>
<organism evidence="2 3">
    <name type="scientific">Dendryphion nanum</name>
    <dbReference type="NCBI Taxonomy" id="256645"/>
    <lineage>
        <taxon>Eukaryota</taxon>
        <taxon>Fungi</taxon>
        <taxon>Dikarya</taxon>
        <taxon>Ascomycota</taxon>
        <taxon>Pezizomycotina</taxon>
        <taxon>Dothideomycetes</taxon>
        <taxon>Pleosporomycetidae</taxon>
        <taxon>Pleosporales</taxon>
        <taxon>Torulaceae</taxon>
        <taxon>Dendryphion</taxon>
    </lineage>
</organism>
<comment type="caution">
    <text evidence="2">The sequence shown here is derived from an EMBL/GenBank/DDBJ whole genome shotgun (WGS) entry which is preliminary data.</text>
</comment>
<dbReference type="Proteomes" id="UP000700596">
    <property type="component" value="Unassembled WGS sequence"/>
</dbReference>